<comment type="caution">
    <text evidence="1">The sequence shown here is derived from an EMBL/GenBank/DDBJ whole genome shotgun (WGS) entry which is preliminary data.</text>
</comment>
<sequence>MNKKAPRIRPYMIDKIFPDCVSPNSFNCSEKTDPLFELLIVFSIFRIIIIGLFRTSDNLAPYVVSKWQMLPHLIIPMKKFISKKHMSDKAFIFMKKNTILFLNLLVTMIQKRLIIKPVKQIGGRMKTLNMSSLKKIERQGMRDWGFNNNEMKLKNEIWVFTDLFQWFYQNLREFTKILRKSLSRCFKQYAHTFYFTPFKSKIKSKLFNFNNG</sequence>
<evidence type="ECO:0000313" key="2">
    <source>
        <dbReference type="Proteomes" id="UP000276133"/>
    </source>
</evidence>
<accession>A0A3M7SR56</accession>
<proteinExistence type="predicted"/>
<reference evidence="1 2" key="1">
    <citation type="journal article" date="2018" name="Sci. Rep.">
        <title>Genomic signatures of local adaptation to the degree of environmental predictability in rotifers.</title>
        <authorList>
            <person name="Franch-Gras L."/>
            <person name="Hahn C."/>
            <person name="Garcia-Roger E.M."/>
            <person name="Carmona M.J."/>
            <person name="Serra M."/>
            <person name="Gomez A."/>
        </authorList>
    </citation>
    <scope>NUCLEOTIDE SEQUENCE [LARGE SCALE GENOMIC DNA]</scope>
    <source>
        <strain evidence="1">HYR1</strain>
    </source>
</reference>
<keyword evidence="2" id="KW-1185">Reference proteome</keyword>
<dbReference type="Proteomes" id="UP000276133">
    <property type="component" value="Unassembled WGS sequence"/>
</dbReference>
<evidence type="ECO:0000313" key="1">
    <source>
        <dbReference type="EMBL" id="RNA38120.1"/>
    </source>
</evidence>
<gene>
    <name evidence="1" type="ORF">BpHYR1_047612</name>
</gene>
<protein>
    <submittedName>
        <fullName evidence="1">Uncharacterized protein</fullName>
    </submittedName>
</protein>
<organism evidence="1 2">
    <name type="scientific">Brachionus plicatilis</name>
    <name type="common">Marine rotifer</name>
    <name type="synonym">Brachionus muelleri</name>
    <dbReference type="NCBI Taxonomy" id="10195"/>
    <lineage>
        <taxon>Eukaryota</taxon>
        <taxon>Metazoa</taxon>
        <taxon>Spiralia</taxon>
        <taxon>Gnathifera</taxon>
        <taxon>Rotifera</taxon>
        <taxon>Eurotatoria</taxon>
        <taxon>Monogononta</taxon>
        <taxon>Pseudotrocha</taxon>
        <taxon>Ploima</taxon>
        <taxon>Brachionidae</taxon>
        <taxon>Brachionus</taxon>
    </lineage>
</organism>
<name>A0A3M7SR56_BRAPC</name>
<dbReference type="AlphaFoldDB" id="A0A3M7SR56"/>
<dbReference type="EMBL" id="REGN01000914">
    <property type="protein sequence ID" value="RNA38120.1"/>
    <property type="molecule type" value="Genomic_DNA"/>
</dbReference>
<dbReference type="OrthoDB" id="5989046at2759"/>